<evidence type="ECO:0000313" key="4">
    <source>
        <dbReference type="EMBL" id="QGZ56870.1"/>
    </source>
</evidence>
<proteinExistence type="inferred from homology"/>
<dbReference type="SUPFAM" id="SSF56954">
    <property type="entry name" value="Outer membrane efflux proteins (OEP)"/>
    <property type="match status" value="1"/>
</dbReference>
<keyword evidence="2" id="KW-0732">Signal</keyword>
<dbReference type="RefSeq" id="WP_158759821.1">
    <property type="nucleotide sequence ID" value="NZ_CP046910.1"/>
</dbReference>
<accession>A0A7Z2JBH2</accession>
<keyword evidence="5" id="KW-1185">Reference proteome</keyword>
<feature type="region of interest" description="Disordered" evidence="3">
    <location>
        <begin position="105"/>
        <end position="135"/>
    </location>
</feature>
<feature type="region of interest" description="Disordered" evidence="3">
    <location>
        <begin position="489"/>
        <end position="508"/>
    </location>
</feature>
<dbReference type="PANTHER" id="PTHR30203:SF33">
    <property type="entry name" value="BLR4455 PROTEIN"/>
    <property type="match status" value="1"/>
</dbReference>
<dbReference type="EMBL" id="CP046910">
    <property type="protein sequence ID" value="QGZ56870.1"/>
    <property type="molecule type" value="Genomic_DNA"/>
</dbReference>
<dbReference type="KEGG" id="pacp:FAZ97_18105"/>
<protein>
    <submittedName>
        <fullName evidence="4">Efflux transporter outer membrane subunit</fullName>
    </submittedName>
</protein>
<dbReference type="GO" id="GO:0015562">
    <property type="term" value="F:efflux transmembrane transporter activity"/>
    <property type="evidence" value="ECO:0007669"/>
    <property type="project" value="InterPro"/>
</dbReference>
<dbReference type="PANTHER" id="PTHR30203">
    <property type="entry name" value="OUTER MEMBRANE CATION EFFLUX PROTEIN"/>
    <property type="match status" value="1"/>
</dbReference>
<evidence type="ECO:0000256" key="1">
    <source>
        <dbReference type="ARBA" id="ARBA00007613"/>
    </source>
</evidence>
<dbReference type="AlphaFoldDB" id="A0A7Z2JBH2"/>
<evidence type="ECO:0000256" key="3">
    <source>
        <dbReference type="SAM" id="MobiDB-lite"/>
    </source>
</evidence>
<keyword evidence="2" id="KW-0449">Lipoprotein</keyword>
<dbReference type="InterPro" id="IPR003423">
    <property type="entry name" value="OMP_efflux"/>
</dbReference>
<name>A0A7Z2JBH2_9BURK</name>
<dbReference type="Pfam" id="PF02321">
    <property type="entry name" value="OEP"/>
    <property type="match status" value="2"/>
</dbReference>
<keyword evidence="2" id="KW-1134">Transmembrane beta strand</keyword>
<dbReference type="NCBIfam" id="TIGR01845">
    <property type="entry name" value="outer_NodT"/>
    <property type="match status" value="1"/>
</dbReference>
<comment type="similarity">
    <text evidence="1 2">Belongs to the outer membrane factor (OMF) (TC 1.B.17) family.</text>
</comment>
<dbReference type="Gene3D" id="1.20.1600.10">
    <property type="entry name" value="Outer membrane efflux proteins (OEP)"/>
    <property type="match status" value="1"/>
</dbReference>
<keyword evidence="2" id="KW-0564">Palmitate</keyword>
<feature type="signal peptide" evidence="2">
    <location>
        <begin position="1"/>
        <end position="23"/>
    </location>
</feature>
<dbReference type="GO" id="GO:0005886">
    <property type="term" value="C:plasma membrane"/>
    <property type="evidence" value="ECO:0007669"/>
    <property type="project" value="UniProtKB-SubCell"/>
</dbReference>
<dbReference type="Proteomes" id="UP000434209">
    <property type="component" value="Chromosome 2"/>
</dbReference>
<organism evidence="4 5">
    <name type="scientific">Paraburkholderia acidiphila</name>
    <dbReference type="NCBI Taxonomy" id="2571747"/>
    <lineage>
        <taxon>Bacteria</taxon>
        <taxon>Pseudomonadati</taxon>
        <taxon>Pseudomonadota</taxon>
        <taxon>Betaproteobacteria</taxon>
        <taxon>Burkholderiales</taxon>
        <taxon>Burkholderiaceae</taxon>
        <taxon>Paraburkholderia</taxon>
    </lineage>
</organism>
<evidence type="ECO:0000313" key="5">
    <source>
        <dbReference type="Proteomes" id="UP000434209"/>
    </source>
</evidence>
<dbReference type="OrthoDB" id="9770517at2"/>
<keyword evidence="2" id="KW-0812">Transmembrane</keyword>
<dbReference type="Gene3D" id="2.20.200.10">
    <property type="entry name" value="Outer membrane efflux proteins (OEP)"/>
    <property type="match status" value="1"/>
</dbReference>
<dbReference type="PROSITE" id="PS51257">
    <property type="entry name" value="PROKAR_LIPOPROTEIN"/>
    <property type="match status" value="1"/>
</dbReference>
<comment type="subcellular location">
    <subcellularLocation>
        <location evidence="2">Cell membrane</location>
        <topology evidence="2">Lipid-anchor</topology>
    </subcellularLocation>
</comment>
<feature type="chain" id="PRO_5031594061" evidence="2">
    <location>
        <begin position="24"/>
        <end position="508"/>
    </location>
</feature>
<dbReference type="InterPro" id="IPR010131">
    <property type="entry name" value="MdtP/NodT-like"/>
</dbReference>
<reference evidence="4 5" key="1">
    <citation type="submission" date="2019-12" db="EMBL/GenBank/DDBJ databases">
        <title>Paraburkholderia acidiphila 7Q-K02 sp. nov and Paraburkholderia acidisoli DHF22 sp. nov., two strains isolated from forest soil.</title>
        <authorList>
            <person name="Gao Z."/>
            <person name="Qiu L."/>
        </authorList>
    </citation>
    <scope>NUCLEOTIDE SEQUENCE [LARGE SCALE GENOMIC DNA]</scope>
    <source>
        <strain evidence="4 5">7Q-K02</strain>
    </source>
</reference>
<gene>
    <name evidence="4" type="ORF">FAZ97_18105</name>
</gene>
<keyword evidence="2" id="KW-0472">Membrane</keyword>
<sequence>MFTIYKTRAAIAASLLLAGCAVGPDYRAPAMPVPDHWDQAHETNPAAQPELPQWWMQLNDPLLAALIDEAVVGNLNVATAAAKIREARATYRQAGGALFPKLTGSASATRSGSGSSAVSTATTSSTGSATSDGTGSTISLGTVGNTFQAGFDASWELDLFGANWRALEAAKYGLDAAQWSLRSTLLTLVGDVASYYVQARGYQARLALARNTVKSQEETARLTRVKFESGASSGLDAANAAGQAQTTRATIPTLQTSYAQAVHSLSVLTGQAPEELMGRMEKPEAVPVPKLPVPVGIPADVLLSRPDVRLAERQYAQYTAKVGQAEAARYPSVSLTGSLSTSGTQIGDLGMRSTIGWSFGPSLSIPLFNAGKLKAAVEIAQAQRDQYFIAYRSAVLTALKDVEDASVALSQETGRIDALQASVTSYQQAAILSHSLYAAGSTGFLDVLTADRSLYSAQDSLIQSRVLVTTDYIALNKALGGGWDGEVDTSKPEVVDTHTGPHLRQAVQ</sequence>
<evidence type="ECO:0000256" key="2">
    <source>
        <dbReference type="RuleBase" id="RU362097"/>
    </source>
</evidence>